<dbReference type="eggNOG" id="arCOG01989">
    <property type="taxonomic scope" value="Archaea"/>
</dbReference>
<feature type="domain" description="Small zinc finger protein HVO-2753-like zinc-binding pocket" evidence="1">
    <location>
        <begin position="44"/>
        <end position="88"/>
    </location>
</feature>
<dbReference type="InterPro" id="IPR011668">
    <property type="entry name" value="HVO_2753-like_ZBP"/>
</dbReference>
<reference evidence="2 3" key="1">
    <citation type="journal article" date="2011" name="Stand. Genomic Sci.">
        <title>Complete genome sequence of the hyperthermophilic chemolithoautotroph Pyrolobus fumarii type strain (1A).</title>
        <authorList>
            <person name="Anderson I."/>
            <person name="Goker M."/>
            <person name="Nolan M."/>
            <person name="Lucas S."/>
            <person name="Hammon N."/>
            <person name="Deshpande S."/>
            <person name="Cheng J.F."/>
            <person name="Tapia R."/>
            <person name="Han C."/>
            <person name="Goodwin L."/>
            <person name="Pitluck S."/>
            <person name="Huntemann M."/>
            <person name="Liolios K."/>
            <person name="Ivanova N."/>
            <person name="Pagani I."/>
            <person name="Mavromatis K."/>
            <person name="Ovchinikova G."/>
            <person name="Pati A."/>
            <person name="Chen A."/>
            <person name="Palaniappan K."/>
            <person name="Land M."/>
            <person name="Hauser L."/>
            <person name="Brambilla E.M."/>
            <person name="Huber H."/>
            <person name="Yasawong M."/>
            <person name="Rohde M."/>
            <person name="Spring S."/>
            <person name="Abt B."/>
            <person name="Sikorski J."/>
            <person name="Wirth R."/>
            <person name="Detter J.C."/>
            <person name="Woyke T."/>
            <person name="Bristow J."/>
            <person name="Eisen J.A."/>
            <person name="Markowitz V."/>
            <person name="Hugenholtz P."/>
            <person name="Kyrpides N.C."/>
            <person name="Klenk H.P."/>
            <person name="Lapidus A."/>
        </authorList>
    </citation>
    <scope>NUCLEOTIDE SEQUENCE [LARGE SCALE GENOMIC DNA]</scope>
    <source>
        <strain evidence="3">DSM 11204 / 1A</strain>
    </source>
</reference>
<dbReference type="PANTHER" id="PTHR40733">
    <property type="entry name" value="ZINC-RIBBON RNA-BINDING PROTEIN INVOLVED IN TRANSLATION-RELATED"/>
    <property type="match status" value="1"/>
</dbReference>
<dbReference type="HOGENOM" id="CLU_2406469_0_0_2"/>
<dbReference type="AlphaFoldDB" id="G0EEE4"/>
<dbReference type="InParanoid" id="G0EEE4"/>
<evidence type="ECO:0000313" key="2">
    <source>
        <dbReference type="EMBL" id="AEM37985.1"/>
    </source>
</evidence>
<keyword evidence="3" id="KW-1185">Reference proteome</keyword>
<organism evidence="2 3">
    <name type="scientific">Pyrolobus fumarii (strain DSM 11204 / 1A)</name>
    <dbReference type="NCBI Taxonomy" id="694429"/>
    <lineage>
        <taxon>Archaea</taxon>
        <taxon>Thermoproteota</taxon>
        <taxon>Thermoprotei</taxon>
        <taxon>Desulfurococcales</taxon>
        <taxon>Pyrodictiaceae</taxon>
        <taxon>Pyrolobus</taxon>
    </lineage>
</organism>
<dbReference type="NCBIfam" id="NF011481">
    <property type="entry name" value="PRK14890.1"/>
    <property type="match status" value="1"/>
</dbReference>
<sequence>MGAVSGVTSVYKKEGGGGAWGVGVVALAQQRKLSIYGPSKLPVCVSCHRLIAPWEKAVVFPCPNCGEPIWRCAKCRKMGVSYKCPHCGFEGP</sequence>
<dbReference type="STRING" id="694429.Pyrfu_0113"/>
<evidence type="ECO:0000313" key="3">
    <source>
        <dbReference type="Proteomes" id="UP000001037"/>
    </source>
</evidence>
<accession>G0EEE4</accession>
<protein>
    <recommendedName>
        <fullName evidence="1">Small zinc finger protein HVO-2753-like zinc-binding pocket domain-containing protein</fullName>
    </recommendedName>
</protein>
<dbReference type="InterPro" id="IPR044720">
    <property type="entry name" value="HVO_2753-like"/>
</dbReference>
<name>G0EEE4_PYRF1</name>
<gene>
    <name evidence="2" type="ordered locus">Pyrfu_0113</name>
</gene>
<dbReference type="KEGG" id="pfm:Pyrfu_0113"/>
<dbReference type="PANTHER" id="PTHR40733:SF1">
    <property type="entry name" value="SMALL ZINC FINGER PROTEIN HVO-2753-LIKE ZINC-BINDING POCKET DOMAIN-CONTAINING PROTEIN"/>
    <property type="match status" value="1"/>
</dbReference>
<evidence type="ECO:0000259" key="1">
    <source>
        <dbReference type="Pfam" id="PF07754"/>
    </source>
</evidence>
<dbReference type="Proteomes" id="UP000001037">
    <property type="component" value="Chromosome"/>
</dbReference>
<dbReference type="EMBL" id="CP002838">
    <property type="protein sequence ID" value="AEM37985.1"/>
    <property type="molecule type" value="Genomic_DNA"/>
</dbReference>
<proteinExistence type="predicted"/>
<dbReference type="Pfam" id="PF07754">
    <property type="entry name" value="HVO_2753_ZBP"/>
    <property type="match status" value="1"/>
</dbReference>